<dbReference type="RefSeq" id="WP_211632996.1">
    <property type="nucleotide sequence ID" value="NZ_CP073100.1"/>
</dbReference>
<dbReference type="Proteomes" id="UP000676169">
    <property type="component" value="Chromosome"/>
</dbReference>
<dbReference type="AlphaFoldDB" id="A0A975PGE9"/>
<name>A0A975PGE9_9BACT</name>
<proteinExistence type="predicted"/>
<keyword evidence="2" id="KW-1185">Reference proteome</keyword>
<evidence type="ECO:0000313" key="1">
    <source>
        <dbReference type="EMBL" id="QUE52242.1"/>
    </source>
</evidence>
<dbReference type="EMBL" id="CP073100">
    <property type="protein sequence ID" value="QUE52242.1"/>
    <property type="molecule type" value="Genomic_DNA"/>
</dbReference>
<sequence length="158" mass="17875">MNDNEELPERKVAPIQETEEDLCRALWLAVAIQALIDASGKGGNSAYQTQAREWLLGKGGITSDFAAVCDLAGIDFAKTRRRFTKVLKGETESIDFRCTKKAHLRNRSQESRKRYFRRAERNARLRHEARSRILFPNAAMGSVASNDNSINQPMENYA</sequence>
<gene>
    <name evidence="1" type="ORF">KBB96_04960</name>
</gene>
<organism evidence="1 2">
    <name type="scientific">Luteolibacter ambystomatis</name>
    <dbReference type="NCBI Taxonomy" id="2824561"/>
    <lineage>
        <taxon>Bacteria</taxon>
        <taxon>Pseudomonadati</taxon>
        <taxon>Verrucomicrobiota</taxon>
        <taxon>Verrucomicrobiia</taxon>
        <taxon>Verrucomicrobiales</taxon>
        <taxon>Verrucomicrobiaceae</taxon>
        <taxon>Luteolibacter</taxon>
    </lineage>
</organism>
<dbReference type="KEGG" id="lamb:KBB96_04960"/>
<protein>
    <submittedName>
        <fullName evidence="1">Uncharacterized protein</fullName>
    </submittedName>
</protein>
<reference evidence="1" key="1">
    <citation type="submission" date="2021-04" db="EMBL/GenBank/DDBJ databases">
        <title>Luteolibacter sp. 32A isolated from the skin of an Anderson's salamander (Ambystoma andersonii).</title>
        <authorList>
            <person name="Spergser J."/>
            <person name="Busse H.-J."/>
        </authorList>
    </citation>
    <scope>NUCLEOTIDE SEQUENCE</scope>
    <source>
        <strain evidence="1">32A</strain>
    </source>
</reference>
<accession>A0A975PGE9</accession>
<evidence type="ECO:0000313" key="2">
    <source>
        <dbReference type="Proteomes" id="UP000676169"/>
    </source>
</evidence>